<keyword evidence="2" id="KW-1185">Reference proteome</keyword>
<protein>
    <submittedName>
        <fullName evidence="1">Uncharacterized protein</fullName>
    </submittedName>
</protein>
<evidence type="ECO:0000313" key="1">
    <source>
        <dbReference type="EMBL" id="MDQ0417641.1"/>
    </source>
</evidence>
<organism evidence="1 2">
    <name type="scientific">Croceifilum oryzae</name>
    <dbReference type="NCBI Taxonomy" id="1553429"/>
    <lineage>
        <taxon>Bacteria</taxon>
        <taxon>Bacillati</taxon>
        <taxon>Bacillota</taxon>
        <taxon>Bacilli</taxon>
        <taxon>Bacillales</taxon>
        <taxon>Thermoactinomycetaceae</taxon>
        <taxon>Croceifilum</taxon>
    </lineage>
</organism>
<sequence length="370" mass="42882">MSIQRLDNVFYPLGGMGYLVKNISDLFQEKVKGKGSIRLCFSAQPNSYPHLGTVMSIMVLFAIGEHLRERLNIPVYMQFDKGEHCIGDKKIVDGVVYSKSLEDVDMGGISKADFYMKSFNQIFTRLSEWSSIPYKVKNYRELQGEPFVRGTLLNILRRGKYIIPIISPSERKFHLRFPCPICKYSDKHGHYQEIEFRDFNSVQLVSNCFEHGKHSIVISEENEDFFDINTALYDLLLGAYLIETDREEKTVSIMIDGGDYAGVWPMLVHSEALLELGFHSIPNRLFAPLILDWSGAKFSKSLYVKHGAYSYLPKGLLDFSQFEKDYGSKGFDRLWIEAREWANDPVKFFRNYSMDYFNLILNQKENYLED</sequence>
<dbReference type="SUPFAM" id="SSF52374">
    <property type="entry name" value="Nucleotidylyl transferase"/>
    <property type="match status" value="1"/>
</dbReference>
<dbReference type="Proteomes" id="UP001238450">
    <property type="component" value="Unassembled WGS sequence"/>
</dbReference>
<reference evidence="1 2" key="1">
    <citation type="submission" date="2023-07" db="EMBL/GenBank/DDBJ databases">
        <title>Genomic Encyclopedia of Type Strains, Phase IV (KMG-IV): sequencing the most valuable type-strain genomes for metagenomic binning, comparative biology and taxonomic classification.</title>
        <authorList>
            <person name="Goeker M."/>
        </authorList>
    </citation>
    <scope>NUCLEOTIDE SEQUENCE [LARGE SCALE GENOMIC DNA]</scope>
    <source>
        <strain evidence="1 2">DSM 46876</strain>
    </source>
</reference>
<gene>
    <name evidence="1" type="ORF">J2Z48_001814</name>
</gene>
<dbReference type="RefSeq" id="WP_307252787.1">
    <property type="nucleotide sequence ID" value="NZ_JAUSUV010000007.1"/>
</dbReference>
<dbReference type="EMBL" id="JAUSUV010000007">
    <property type="protein sequence ID" value="MDQ0417641.1"/>
    <property type="molecule type" value="Genomic_DNA"/>
</dbReference>
<dbReference type="AlphaFoldDB" id="A0AAJ1WU46"/>
<evidence type="ECO:0000313" key="2">
    <source>
        <dbReference type="Proteomes" id="UP001238450"/>
    </source>
</evidence>
<name>A0AAJ1WU46_9BACL</name>
<proteinExistence type="predicted"/>
<accession>A0AAJ1WU46</accession>
<comment type="caution">
    <text evidence="1">The sequence shown here is derived from an EMBL/GenBank/DDBJ whole genome shotgun (WGS) entry which is preliminary data.</text>
</comment>